<feature type="modified residue" description="N6-(pyridoxal phosphate)lysine" evidence="12">
    <location>
        <position position="630"/>
    </location>
</feature>
<dbReference type="AlphaFoldDB" id="A0A011UJJ6"/>
<evidence type="ECO:0000256" key="2">
    <source>
        <dbReference type="ARBA" id="ARBA00001933"/>
    </source>
</evidence>
<dbReference type="PIRSF" id="PIRSF000460">
    <property type="entry name" value="Pprylas_GlgP"/>
    <property type="match status" value="1"/>
</dbReference>
<evidence type="ECO:0000256" key="9">
    <source>
        <dbReference type="ARBA" id="ARBA00022898"/>
    </source>
</evidence>
<reference evidence="14 15" key="1">
    <citation type="submission" date="2013-06" db="EMBL/GenBank/DDBJ databases">
        <title>Rumen cellulosomics: divergent fiber-degrading strategies revealed by comparative genome-wide analysis of six Ruminococcal strains.</title>
        <authorList>
            <person name="Dassa B."/>
            <person name="Borovok I."/>
            <person name="Lamed R."/>
            <person name="Flint H."/>
            <person name="Yeoman C.J."/>
            <person name="White B."/>
            <person name="Bayer E.A."/>
        </authorList>
    </citation>
    <scope>NUCLEOTIDE SEQUENCE [LARGE SCALE GENOMIC DNA]</scope>
    <source>
        <strain evidence="14 15">SY3</strain>
    </source>
</reference>
<organism evidence="14 15">
    <name type="scientific">Ruminococcus albus SY3</name>
    <dbReference type="NCBI Taxonomy" id="1341156"/>
    <lineage>
        <taxon>Bacteria</taxon>
        <taxon>Bacillati</taxon>
        <taxon>Bacillota</taxon>
        <taxon>Clostridia</taxon>
        <taxon>Eubacteriales</taxon>
        <taxon>Oscillospiraceae</taxon>
        <taxon>Ruminococcus</taxon>
    </lineage>
</organism>
<evidence type="ECO:0000256" key="3">
    <source>
        <dbReference type="ARBA" id="ARBA00004496"/>
    </source>
</evidence>
<keyword evidence="7 13" id="KW-0328">Glycosyltransferase</keyword>
<keyword evidence="5" id="KW-0963">Cytoplasm</keyword>
<dbReference type="PROSITE" id="PS00102">
    <property type="entry name" value="PHOSPHORYLASE"/>
    <property type="match status" value="1"/>
</dbReference>
<evidence type="ECO:0000256" key="6">
    <source>
        <dbReference type="ARBA" id="ARBA00022533"/>
    </source>
</evidence>
<protein>
    <recommendedName>
        <fullName evidence="13">Alpha-1,4 glucan phosphorylase</fullName>
        <ecNumber evidence="13">2.4.1.1</ecNumber>
    </recommendedName>
</protein>
<dbReference type="EC" id="2.4.1.1" evidence="13"/>
<dbReference type="InterPro" id="IPR035090">
    <property type="entry name" value="Pyridoxal_P_attach_site"/>
</dbReference>
<comment type="subcellular location">
    <subcellularLocation>
        <location evidence="3">Cytoplasm</location>
    </subcellularLocation>
</comment>
<gene>
    <name evidence="14" type="ORF">RASY3_03870</name>
</gene>
<dbReference type="GO" id="GO:0005737">
    <property type="term" value="C:cytoplasm"/>
    <property type="evidence" value="ECO:0007669"/>
    <property type="project" value="UniProtKB-SubCell"/>
</dbReference>
<evidence type="ECO:0000256" key="8">
    <source>
        <dbReference type="ARBA" id="ARBA00022679"/>
    </source>
</evidence>
<sequence>MNTNDFRGALESELSRSFGVTAEKAAVWQLHDSISRVVMEDISAQWKQSTEQHMSGRRAMYLSMEFLMGRAVYNNLLCLGLTEVVDEALKAHGRSLAELEDIEDAALGNGGLGRLAACFLDSAAAHDIPLDGYGIRYKYGLFKQSIVDGFQHEEADNWTKYGDPWSVRREEDAVEITYGDQKVLAVPYDMPIIGYGTKNIGNLRLWQAESAEDFDFAAFDSGDYDGAVKSQNDAENISKVLYPNDNTDKGKVLRLKQEYFFSAASVTDALRKHKARFGTLDNLADYVTIQLNDTHPVIAIPELIRQLIAEGYTFDGAFGIAHKVFNYTNHTIMAEALEKWDSKVVEKVLPEVYAVILQINEKFYADMYARGMDKAQIREMAPIGDGKVKMAFMAIFVSSYVNGVAAIHTEILKNDALKEWYEIYPERFQNKTNGITQRRWLALCNPELSSLITKLLGNADWVKDLDELKKLEKYADDENVLKEFMAIKEAKKHQLAEFVKAHDDKDIDPDWIFDIQIKRLHEYKRQFLNALSILYIYFGIKDGSIKDFTPTVFIFGAKSAPGYRRAKAIIKLINEIGDFVNADPETADKLKVVFVQNYNVSYAEKLVCAADVSEQISTAGTEASGTGNMKLMLNGAVTLGTYDGANVEIVEEAGEENNYIFGARVEELAEIMPEYDPREILFKDEKIKRVLDKLIDGTFSDGGVPSDHEGSFRELYKALTDGASWHVPDHYYVLGDINSYVETKLRLNADYKDSLAFARKCWLNICNAGKFSSDRTIKDYAENIWKI</sequence>
<proteinExistence type="inferred from homology"/>
<keyword evidence="10 13" id="KW-0119">Carbohydrate metabolism</keyword>
<keyword evidence="15" id="KW-1185">Reference proteome</keyword>
<keyword evidence="9 12" id="KW-0663">Pyridoxal phosphate</keyword>
<dbReference type="InterPro" id="IPR000811">
    <property type="entry name" value="Glyco_trans_35"/>
</dbReference>
<comment type="catalytic activity">
    <reaction evidence="1 13">
        <text>[(1-&gt;4)-alpha-D-glucosyl](n) + phosphate = [(1-&gt;4)-alpha-D-glucosyl](n-1) + alpha-D-glucose 1-phosphate</text>
        <dbReference type="Rhea" id="RHEA:41732"/>
        <dbReference type="Rhea" id="RHEA-COMP:9584"/>
        <dbReference type="Rhea" id="RHEA-COMP:9586"/>
        <dbReference type="ChEBI" id="CHEBI:15444"/>
        <dbReference type="ChEBI" id="CHEBI:43474"/>
        <dbReference type="ChEBI" id="CHEBI:58601"/>
        <dbReference type="EC" id="2.4.1.1"/>
    </reaction>
</comment>
<dbReference type="SUPFAM" id="SSF53756">
    <property type="entry name" value="UDP-Glycosyltransferase/glycogen phosphorylase"/>
    <property type="match status" value="1"/>
</dbReference>
<evidence type="ECO:0000256" key="10">
    <source>
        <dbReference type="ARBA" id="ARBA00023277"/>
    </source>
</evidence>
<dbReference type="RefSeq" id="WP_037285201.1">
    <property type="nucleotide sequence ID" value="NZ_JEOB01000001.1"/>
</dbReference>
<dbReference type="FunFam" id="3.40.50.2000:FF:000003">
    <property type="entry name" value="Alpha-1,4 glucan phosphorylase"/>
    <property type="match status" value="1"/>
</dbReference>
<name>A0A011UJJ6_RUMAL</name>
<comment type="caution">
    <text evidence="14">The sequence shown here is derived from an EMBL/GenBank/DDBJ whole genome shotgun (WGS) entry which is preliminary data.</text>
</comment>
<evidence type="ECO:0000256" key="11">
    <source>
        <dbReference type="ARBA" id="ARBA00025174"/>
    </source>
</evidence>
<comment type="cofactor">
    <cofactor evidence="2 13">
        <name>pyridoxal 5'-phosphate</name>
        <dbReference type="ChEBI" id="CHEBI:597326"/>
    </cofactor>
</comment>
<dbReference type="FunFam" id="3.40.50.2000:FF:000153">
    <property type="entry name" value="Alpha-1,4 glucan phosphorylase"/>
    <property type="match status" value="1"/>
</dbReference>
<dbReference type="EMBL" id="JEOB01000001">
    <property type="protein sequence ID" value="EXM40834.1"/>
    <property type="molecule type" value="Genomic_DNA"/>
</dbReference>
<evidence type="ECO:0000256" key="5">
    <source>
        <dbReference type="ARBA" id="ARBA00022490"/>
    </source>
</evidence>
<dbReference type="Proteomes" id="UP000021369">
    <property type="component" value="Unassembled WGS sequence"/>
</dbReference>
<evidence type="ECO:0000313" key="15">
    <source>
        <dbReference type="Proteomes" id="UP000021369"/>
    </source>
</evidence>
<evidence type="ECO:0000256" key="13">
    <source>
        <dbReference type="RuleBase" id="RU000587"/>
    </source>
</evidence>
<keyword evidence="6" id="KW-0021">Allosteric enzyme</keyword>
<accession>A0A011UJJ6</accession>
<dbReference type="GO" id="GO:0005980">
    <property type="term" value="P:glycogen catabolic process"/>
    <property type="evidence" value="ECO:0007669"/>
    <property type="project" value="UniProtKB-ARBA"/>
</dbReference>
<evidence type="ECO:0000256" key="12">
    <source>
        <dbReference type="PIRSR" id="PIRSR000460-1"/>
    </source>
</evidence>
<comment type="function">
    <text evidence="13">Allosteric enzyme that catalyzes the rate-limiting step in glycogen catabolism, the phosphorolytic cleavage of glycogen to produce glucose-1-phosphate, and plays a central role in maintaining cellular and organismal glucose homeostasis.</text>
</comment>
<comment type="similarity">
    <text evidence="4 13">Belongs to the glycogen phosphorylase family.</text>
</comment>
<keyword evidence="8 13" id="KW-0808">Transferase</keyword>
<evidence type="ECO:0000256" key="1">
    <source>
        <dbReference type="ARBA" id="ARBA00001275"/>
    </source>
</evidence>
<comment type="function">
    <text evidence="11">Phosphorylase is an important allosteric enzyme in carbohydrate metabolism. Enzymes from different sources differ in their regulatory mechanisms and in their natural substrates. However, all known phosphorylases share catalytic and structural properties.</text>
</comment>
<evidence type="ECO:0000313" key="14">
    <source>
        <dbReference type="EMBL" id="EXM40834.1"/>
    </source>
</evidence>
<dbReference type="NCBIfam" id="TIGR02093">
    <property type="entry name" value="P_ylase"/>
    <property type="match status" value="1"/>
</dbReference>
<dbReference type="GO" id="GO:0008184">
    <property type="term" value="F:glycogen phosphorylase activity"/>
    <property type="evidence" value="ECO:0007669"/>
    <property type="project" value="InterPro"/>
</dbReference>
<dbReference type="Gene3D" id="3.40.50.2000">
    <property type="entry name" value="Glycogen Phosphorylase B"/>
    <property type="match status" value="2"/>
</dbReference>
<dbReference type="OrthoDB" id="9760804at2"/>
<dbReference type="PANTHER" id="PTHR11468">
    <property type="entry name" value="GLYCOGEN PHOSPHORYLASE"/>
    <property type="match status" value="1"/>
</dbReference>
<evidence type="ECO:0000256" key="7">
    <source>
        <dbReference type="ARBA" id="ARBA00022676"/>
    </source>
</evidence>
<dbReference type="PATRIC" id="fig|1341156.4.peg.494"/>
<dbReference type="InterPro" id="IPR011833">
    <property type="entry name" value="Glycg_phsphrylas"/>
</dbReference>
<dbReference type="Pfam" id="PF00343">
    <property type="entry name" value="Phosphorylase"/>
    <property type="match status" value="1"/>
</dbReference>
<dbReference type="CDD" id="cd04300">
    <property type="entry name" value="GT35_Glycogen_Phosphorylase"/>
    <property type="match status" value="1"/>
</dbReference>
<evidence type="ECO:0000256" key="4">
    <source>
        <dbReference type="ARBA" id="ARBA00006047"/>
    </source>
</evidence>
<dbReference type="PANTHER" id="PTHR11468:SF3">
    <property type="entry name" value="GLYCOGEN PHOSPHORYLASE, LIVER FORM"/>
    <property type="match status" value="1"/>
</dbReference>
<dbReference type="GO" id="GO:0030170">
    <property type="term" value="F:pyridoxal phosphate binding"/>
    <property type="evidence" value="ECO:0007669"/>
    <property type="project" value="InterPro"/>
</dbReference>